<dbReference type="Pfam" id="PF05678">
    <property type="entry name" value="VQ"/>
    <property type="match status" value="1"/>
</dbReference>
<dbReference type="InterPro" id="IPR039607">
    <property type="entry name" value="VQ_8/17/18/20/21/25"/>
</dbReference>
<organism evidence="3 4">
    <name type="scientific">Cicer arietinum</name>
    <name type="common">Chickpea</name>
    <name type="synonym">Garbanzo</name>
    <dbReference type="NCBI Taxonomy" id="3827"/>
    <lineage>
        <taxon>Eukaryota</taxon>
        <taxon>Viridiplantae</taxon>
        <taxon>Streptophyta</taxon>
        <taxon>Embryophyta</taxon>
        <taxon>Tracheophyta</taxon>
        <taxon>Spermatophyta</taxon>
        <taxon>Magnoliopsida</taxon>
        <taxon>eudicotyledons</taxon>
        <taxon>Gunneridae</taxon>
        <taxon>Pentapetalae</taxon>
        <taxon>rosids</taxon>
        <taxon>fabids</taxon>
        <taxon>Fabales</taxon>
        <taxon>Fabaceae</taxon>
        <taxon>Papilionoideae</taxon>
        <taxon>50 kb inversion clade</taxon>
        <taxon>NPAAA clade</taxon>
        <taxon>Hologalegina</taxon>
        <taxon>IRL clade</taxon>
        <taxon>Cicereae</taxon>
        <taxon>Cicer</taxon>
    </lineage>
</organism>
<dbReference type="AlphaFoldDB" id="A0A1S2Z0P0"/>
<dbReference type="Proteomes" id="UP000087171">
    <property type="component" value="Chromosome Ca8"/>
</dbReference>
<feature type="region of interest" description="Disordered" evidence="1">
    <location>
        <begin position="110"/>
        <end position="134"/>
    </location>
</feature>
<accession>A0A1S2Z0P0</accession>
<proteinExistence type="predicted"/>
<dbReference type="OrthoDB" id="1107767at2759"/>
<dbReference type="PaxDb" id="3827-XP_004512918.1"/>
<reference evidence="3" key="1">
    <citation type="journal article" date="2013" name="Nat. Biotechnol.">
        <title>Draft genome sequence of chickpea (Cicer arietinum) provides a resource for trait improvement.</title>
        <authorList>
            <person name="Varshney R.K."/>
            <person name="Song C."/>
            <person name="Saxena R.K."/>
            <person name="Azam S."/>
            <person name="Yu S."/>
            <person name="Sharpe A.G."/>
            <person name="Cannon S."/>
            <person name="Baek J."/>
            <person name="Rosen B.D."/>
            <person name="Tar'an B."/>
            <person name="Millan T."/>
            <person name="Zhang X."/>
            <person name="Ramsay L.D."/>
            <person name="Iwata A."/>
            <person name="Wang Y."/>
            <person name="Nelson W."/>
            <person name="Farmer A.D."/>
            <person name="Gaur P.M."/>
            <person name="Soderlund C."/>
            <person name="Penmetsa R.V."/>
            <person name="Xu C."/>
            <person name="Bharti A.K."/>
            <person name="He W."/>
            <person name="Winter P."/>
            <person name="Zhao S."/>
            <person name="Hane J.K."/>
            <person name="Carrasquilla-Garcia N."/>
            <person name="Condie J.A."/>
            <person name="Upadhyaya H.D."/>
            <person name="Luo M.C."/>
            <person name="Thudi M."/>
            <person name="Gowda C.L."/>
            <person name="Singh N.P."/>
            <person name="Lichtenzveig J."/>
            <person name="Gali K.K."/>
            <person name="Rubio J."/>
            <person name="Nadarajan N."/>
            <person name="Dolezel J."/>
            <person name="Bansal K.C."/>
            <person name="Xu X."/>
            <person name="Edwards D."/>
            <person name="Zhang G."/>
            <person name="Kahl G."/>
            <person name="Gil J."/>
            <person name="Singh K.B."/>
            <person name="Datta S.K."/>
            <person name="Jackson S.A."/>
            <person name="Wang J."/>
            <person name="Cook D.R."/>
        </authorList>
    </citation>
    <scope>NUCLEOTIDE SEQUENCE [LARGE SCALE GENOMIC DNA]</scope>
    <source>
        <strain evidence="3">cv. CDC Frontier</strain>
    </source>
</reference>
<dbReference type="RefSeq" id="XP_004512918.1">
    <property type="nucleotide sequence ID" value="XM_004512861.3"/>
</dbReference>
<dbReference type="GO" id="GO:0005634">
    <property type="term" value="C:nucleus"/>
    <property type="evidence" value="ECO:0007669"/>
    <property type="project" value="TreeGrafter"/>
</dbReference>
<gene>
    <name evidence="4" type="primary">LOC101498472</name>
</gene>
<dbReference type="eggNOG" id="ENOG502S37N">
    <property type="taxonomic scope" value="Eukaryota"/>
</dbReference>
<dbReference type="KEGG" id="cam:101498472"/>
<feature type="region of interest" description="Disordered" evidence="1">
    <location>
        <begin position="42"/>
        <end position="81"/>
    </location>
</feature>
<dbReference type="PANTHER" id="PTHR33143:SF64">
    <property type="entry name" value="VQ MOTIF PROTEIN"/>
    <property type="match status" value="1"/>
</dbReference>
<protein>
    <submittedName>
        <fullName evidence="4">VQ motif-containing protein 20</fullName>
    </submittedName>
</protein>
<feature type="compositionally biased region" description="Low complexity" evidence="1">
    <location>
        <begin position="43"/>
        <end position="64"/>
    </location>
</feature>
<sequence length="249" mass="27218">MKPSQFHAKKEITSTTITTKSNINGMLPPHLKINKDSHFIKKSLSTSSQPSSSSSSSSSTSSSLANGMGASNKPPQQPRHPVIIYTHSPRVIHTHPRDFMTLVQKLTGLSRSEGEDGGSNVPSSQHQKKQEPVSNVAMAAGVKENDRKNVVIVRNEDNDTSSITTNENNCGNISKTHVNSCYIASETPMLEPLFNPYMTNFLAPSTTDFMCSSQPFLNYSDSLFSHNMRTSIPTPATLGGLKEFGDYRL</sequence>
<dbReference type="PANTHER" id="PTHR33143">
    <property type="entry name" value="F16F4.1 PROTEIN-RELATED"/>
    <property type="match status" value="1"/>
</dbReference>
<evidence type="ECO:0000313" key="3">
    <source>
        <dbReference type="Proteomes" id="UP000087171"/>
    </source>
</evidence>
<reference evidence="4" key="2">
    <citation type="submission" date="2025-08" db="UniProtKB">
        <authorList>
            <consortium name="RefSeq"/>
        </authorList>
    </citation>
    <scope>IDENTIFICATION</scope>
    <source>
        <tissue evidence="4">Etiolated seedlings</tissue>
    </source>
</reference>
<evidence type="ECO:0000256" key="1">
    <source>
        <dbReference type="SAM" id="MobiDB-lite"/>
    </source>
</evidence>
<dbReference type="GeneID" id="101498472"/>
<evidence type="ECO:0000313" key="4">
    <source>
        <dbReference type="RefSeq" id="XP_004512918.1"/>
    </source>
</evidence>
<dbReference type="STRING" id="3827.A0A1S2Z0P0"/>
<dbReference type="InterPro" id="IPR008889">
    <property type="entry name" value="VQ"/>
</dbReference>
<evidence type="ECO:0000259" key="2">
    <source>
        <dbReference type="Pfam" id="PF05678"/>
    </source>
</evidence>
<name>A0A1S2Z0P0_CICAR</name>
<feature type="domain" description="VQ" evidence="2">
    <location>
        <begin position="86"/>
        <end position="110"/>
    </location>
</feature>
<keyword evidence="3" id="KW-1185">Reference proteome</keyword>